<evidence type="ECO:0000313" key="4">
    <source>
        <dbReference type="EMBL" id="EUB64485.1"/>
    </source>
</evidence>
<dbReference type="PROSITE" id="PS00036">
    <property type="entry name" value="BZIP_BASIC"/>
    <property type="match status" value="1"/>
</dbReference>
<feature type="region of interest" description="Disordered" evidence="2">
    <location>
        <begin position="65"/>
        <end position="98"/>
    </location>
</feature>
<dbReference type="GO" id="GO:0005634">
    <property type="term" value="C:nucleus"/>
    <property type="evidence" value="ECO:0007669"/>
    <property type="project" value="InterPro"/>
</dbReference>
<accession>W6US50</accession>
<dbReference type="KEGG" id="egl:EGR_00435"/>
<feature type="compositionally biased region" description="Polar residues" evidence="2">
    <location>
        <begin position="12"/>
        <end position="26"/>
    </location>
</feature>
<dbReference type="CDD" id="cd14690">
    <property type="entry name" value="bZIP_CREB1"/>
    <property type="match status" value="1"/>
</dbReference>
<proteinExistence type="predicted"/>
<dbReference type="CTD" id="36336150"/>
<dbReference type="GO" id="GO:0000981">
    <property type="term" value="F:DNA-binding transcription factor activity, RNA polymerase II-specific"/>
    <property type="evidence" value="ECO:0007669"/>
    <property type="project" value="TreeGrafter"/>
</dbReference>
<protein>
    <submittedName>
        <fullName evidence="4">cAMP-responsive element modulator</fullName>
    </submittedName>
</protein>
<dbReference type="AlphaFoldDB" id="W6US50"/>
<keyword evidence="5" id="KW-1185">Reference proteome</keyword>
<feature type="compositionally biased region" description="Polar residues" evidence="2">
    <location>
        <begin position="318"/>
        <end position="332"/>
    </location>
</feature>
<dbReference type="OMA" id="YSSGAWM"/>
<dbReference type="SUPFAM" id="SSF57959">
    <property type="entry name" value="Leucine zipper domain"/>
    <property type="match status" value="1"/>
</dbReference>
<dbReference type="GO" id="GO:0005667">
    <property type="term" value="C:transcription regulator complex"/>
    <property type="evidence" value="ECO:0007669"/>
    <property type="project" value="TreeGrafter"/>
</dbReference>
<feature type="compositionally biased region" description="Gly residues" evidence="2">
    <location>
        <begin position="276"/>
        <end position="286"/>
    </location>
</feature>
<feature type="compositionally biased region" description="Low complexity" evidence="2">
    <location>
        <begin position="137"/>
        <end position="146"/>
    </location>
</feature>
<feature type="compositionally biased region" description="Polar residues" evidence="2">
    <location>
        <begin position="243"/>
        <end position="260"/>
    </location>
</feature>
<feature type="compositionally biased region" description="Gly residues" evidence="2">
    <location>
        <begin position="523"/>
        <end position="533"/>
    </location>
</feature>
<feature type="coiled-coil region" evidence="1">
    <location>
        <begin position="364"/>
        <end position="391"/>
    </location>
</feature>
<evidence type="ECO:0000256" key="1">
    <source>
        <dbReference type="SAM" id="Coils"/>
    </source>
</evidence>
<feature type="region of interest" description="Disordered" evidence="2">
    <location>
        <begin position="1"/>
        <end position="31"/>
    </location>
</feature>
<feature type="region of interest" description="Disordered" evidence="2">
    <location>
        <begin position="137"/>
        <end position="194"/>
    </location>
</feature>
<dbReference type="STRING" id="6210.W6US50"/>
<evidence type="ECO:0000313" key="5">
    <source>
        <dbReference type="Proteomes" id="UP000019149"/>
    </source>
</evidence>
<dbReference type="Proteomes" id="UP000019149">
    <property type="component" value="Unassembled WGS sequence"/>
</dbReference>
<dbReference type="InterPro" id="IPR004827">
    <property type="entry name" value="bZIP"/>
</dbReference>
<feature type="compositionally biased region" description="Pro residues" evidence="2">
    <location>
        <begin position="303"/>
        <end position="312"/>
    </location>
</feature>
<organism evidence="4 5">
    <name type="scientific">Echinococcus granulosus</name>
    <name type="common">Hydatid tapeworm</name>
    <dbReference type="NCBI Taxonomy" id="6210"/>
    <lineage>
        <taxon>Eukaryota</taxon>
        <taxon>Metazoa</taxon>
        <taxon>Spiralia</taxon>
        <taxon>Lophotrochozoa</taxon>
        <taxon>Platyhelminthes</taxon>
        <taxon>Cestoda</taxon>
        <taxon>Eucestoda</taxon>
        <taxon>Cyclophyllidea</taxon>
        <taxon>Taeniidae</taxon>
        <taxon>Echinococcus</taxon>
        <taxon>Echinococcus granulosus group</taxon>
    </lineage>
</organism>
<keyword evidence="1" id="KW-0175">Coiled coil</keyword>
<dbReference type="PROSITE" id="PS50217">
    <property type="entry name" value="BZIP"/>
    <property type="match status" value="1"/>
</dbReference>
<feature type="domain" description="BZIP" evidence="3">
    <location>
        <begin position="339"/>
        <end position="389"/>
    </location>
</feature>
<feature type="region of interest" description="Disordered" evidence="2">
    <location>
        <begin position="522"/>
        <end position="617"/>
    </location>
</feature>
<dbReference type="GeneID" id="36336150"/>
<sequence>MFKPIGKILSNPMAQNEESIKSQTKSPDSHLPCVTCPDNSISSFDLLNSCRPAAIFLKATADSQNPRKSMTLPSVSPLSTSTIKQRCPSPPDGDNASSAAAAAAASLISRLPCQHSPTTSSKIQAAFVMAMAASSPPSTCPSSSSSGHQGEHGTNDFRSDTQSSLGALFRPPPPTAYETVDGGGNGAGDIGFPPAGSGTLPSFVPFTNSSGASPDISASTCLTNAMLFPASIVNVLGQQMQSNQYHQPQSPAYLSTINTNSGGGFSQQSQQQQSGPQGGGGGGAGSGEVQAPPSLFRSVAGAIPPPQPPPIPSAAGSTDTGRYSTPGRSASGTLHEDTNNKREQRLLKNREAARECRRKKKEYVRCLERQVAILQDQNRQLIEELQKMKALCAGAFLDSAVQQTQLQNPPGLSNDRRLGGGGAGSEGSGMDFVDSAPSAPSAAHHHHHPHRKPLPRLPSPHPTVATSDASGGNANSFHAPSEMDADSSASRPVSSELTLLKSPDFQTQQRLLLLHGLSALKEGGVGAAGGGSNSGLRKSEENNYSSGAWMSSLTEQKPKFPDDEMDNRPPSSSPHIHPVKRVLKRFGNEQHRLSQLQKQQQQQTSSPSLLSSSSSSS</sequence>
<reference evidence="4 5" key="1">
    <citation type="journal article" date="2013" name="Nat. Genet.">
        <title>The genome of the hydatid tapeworm Echinococcus granulosus.</title>
        <authorList>
            <person name="Zheng H."/>
            <person name="Zhang W."/>
            <person name="Zhang L."/>
            <person name="Zhang Z."/>
            <person name="Li J."/>
            <person name="Lu G."/>
            <person name="Zhu Y."/>
            <person name="Wang Y."/>
            <person name="Huang Y."/>
            <person name="Liu J."/>
            <person name="Kang H."/>
            <person name="Chen J."/>
            <person name="Wang L."/>
            <person name="Chen A."/>
            <person name="Yu S."/>
            <person name="Gao Z."/>
            <person name="Jin L."/>
            <person name="Gu W."/>
            <person name="Wang Z."/>
            <person name="Zhao L."/>
            <person name="Shi B."/>
            <person name="Wen H."/>
            <person name="Lin R."/>
            <person name="Jones M.K."/>
            <person name="Brejova B."/>
            <person name="Vinar T."/>
            <person name="Zhao G."/>
            <person name="McManus D.P."/>
            <person name="Chen Z."/>
            <person name="Zhou Y."/>
            <person name="Wang S."/>
        </authorList>
    </citation>
    <scope>NUCLEOTIDE SEQUENCE [LARGE SCALE GENOMIC DNA]</scope>
</reference>
<dbReference type="PANTHER" id="PTHR45879">
    <property type="entry name" value="CYCLIC AMP RESPONSE ELEMENT-BINDING PROTEIN B"/>
    <property type="match status" value="1"/>
</dbReference>
<gene>
    <name evidence="4" type="ORF">EGR_00435</name>
</gene>
<feature type="compositionally biased region" description="Polar residues" evidence="2">
    <location>
        <begin position="542"/>
        <end position="555"/>
    </location>
</feature>
<feature type="compositionally biased region" description="Basic and acidic residues" evidence="2">
    <location>
        <begin position="149"/>
        <end position="159"/>
    </location>
</feature>
<dbReference type="InterPro" id="IPR001630">
    <property type="entry name" value="Leuzip_CREB"/>
</dbReference>
<comment type="caution">
    <text evidence="4">The sequence shown here is derived from an EMBL/GenBank/DDBJ whole genome shotgun (WGS) entry which is preliminary data.</text>
</comment>
<feature type="compositionally biased region" description="Low complexity" evidence="2">
    <location>
        <begin position="69"/>
        <end position="82"/>
    </location>
</feature>
<feature type="compositionally biased region" description="Basic residues" evidence="2">
    <location>
        <begin position="443"/>
        <end position="454"/>
    </location>
</feature>
<name>W6US50_ECHGR</name>
<dbReference type="Gene3D" id="1.20.5.170">
    <property type="match status" value="1"/>
</dbReference>
<feature type="region of interest" description="Disordered" evidence="2">
    <location>
        <begin position="243"/>
        <end position="342"/>
    </location>
</feature>
<dbReference type="RefSeq" id="XP_024355681.1">
    <property type="nucleotide sequence ID" value="XM_024489684.1"/>
</dbReference>
<dbReference type="Pfam" id="PF00170">
    <property type="entry name" value="bZIP_1"/>
    <property type="match status" value="1"/>
</dbReference>
<dbReference type="OrthoDB" id="5970722at2759"/>
<feature type="compositionally biased region" description="Low complexity" evidence="2">
    <location>
        <begin position="266"/>
        <end position="275"/>
    </location>
</feature>
<feature type="region of interest" description="Disordered" evidence="2">
    <location>
        <begin position="406"/>
        <end position="490"/>
    </location>
</feature>
<evidence type="ECO:0000256" key="2">
    <source>
        <dbReference type="SAM" id="MobiDB-lite"/>
    </source>
</evidence>
<feature type="compositionally biased region" description="Low complexity" evidence="2">
    <location>
        <begin position="593"/>
        <end position="617"/>
    </location>
</feature>
<feature type="compositionally biased region" description="Polar residues" evidence="2">
    <location>
        <begin position="464"/>
        <end position="478"/>
    </location>
</feature>
<evidence type="ECO:0000259" key="3">
    <source>
        <dbReference type="PROSITE" id="PS50217"/>
    </source>
</evidence>
<dbReference type="SMART" id="SM00338">
    <property type="entry name" value="BRLZ"/>
    <property type="match status" value="1"/>
</dbReference>
<dbReference type="EMBL" id="APAU02000002">
    <property type="protein sequence ID" value="EUB64485.1"/>
    <property type="molecule type" value="Genomic_DNA"/>
</dbReference>
<dbReference type="GO" id="GO:0000978">
    <property type="term" value="F:RNA polymerase II cis-regulatory region sequence-specific DNA binding"/>
    <property type="evidence" value="ECO:0007669"/>
    <property type="project" value="TreeGrafter"/>
</dbReference>
<dbReference type="PANTHER" id="PTHR45879:SF3">
    <property type="entry name" value="CYCLIC AMP RESPONSE ELEMENT-BINDING PROTEIN B"/>
    <property type="match status" value="1"/>
</dbReference>
<dbReference type="InterPro" id="IPR046347">
    <property type="entry name" value="bZIP_sf"/>
</dbReference>